<proteinExistence type="predicted"/>
<gene>
    <name evidence="1" type="ORF">AVEN_36419_1</name>
</gene>
<sequence length="128" mass="14849">MPFPPSKNSARKRQFSVYKFASKKPVLSPLVISSSYTKIRCRTKPFFYRSLPEPKVIFFHWQGIETKINLVAPRRQTVLRNSPTRPATPCARPRDLQIANKGSYYSPDWRSRFLRKRVGIALTPPRGN</sequence>
<organism evidence="1 2">
    <name type="scientific">Araneus ventricosus</name>
    <name type="common">Orbweaver spider</name>
    <name type="synonym">Epeira ventricosa</name>
    <dbReference type="NCBI Taxonomy" id="182803"/>
    <lineage>
        <taxon>Eukaryota</taxon>
        <taxon>Metazoa</taxon>
        <taxon>Ecdysozoa</taxon>
        <taxon>Arthropoda</taxon>
        <taxon>Chelicerata</taxon>
        <taxon>Arachnida</taxon>
        <taxon>Araneae</taxon>
        <taxon>Araneomorphae</taxon>
        <taxon>Entelegynae</taxon>
        <taxon>Araneoidea</taxon>
        <taxon>Araneidae</taxon>
        <taxon>Araneus</taxon>
    </lineage>
</organism>
<evidence type="ECO:0000313" key="2">
    <source>
        <dbReference type="Proteomes" id="UP000499080"/>
    </source>
</evidence>
<dbReference type="Proteomes" id="UP000499080">
    <property type="component" value="Unassembled WGS sequence"/>
</dbReference>
<accession>A0A4Y2QEM8</accession>
<comment type="caution">
    <text evidence="1">The sequence shown here is derived from an EMBL/GenBank/DDBJ whole genome shotgun (WGS) entry which is preliminary data.</text>
</comment>
<dbReference type="AlphaFoldDB" id="A0A4Y2QEM8"/>
<reference evidence="1 2" key="1">
    <citation type="journal article" date="2019" name="Sci. Rep.">
        <title>Orb-weaving spider Araneus ventricosus genome elucidates the spidroin gene catalogue.</title>
        <authorList>
            <person name="Kono N."/>
            <person name="Nakamura H."/>
            <person name="Ohtoshi R."/>
            <person name="Moran D.A.P."/>
            <person name="Shinohara A."/>
            <person name="Yoshida Y."/>
            <person name="Fujiwara M."/>
            <person name="Mori M."/>
            <person name="Tomita M."/>
            <person name="Arakawa K."/>
        </authorList>
    </citation>
    <scope>NUCLEOTIDE SEQUENCE [LARGE SCALE GENOMIC DNA]</scope>
</reference>
<name>A0A4Y2QEM8_ARAVE</name>
<evidence type="ECO:0000313" key="1">
    <source>
        <dbReference type="EMBL" id="GBN62089.1"/>
    </source>
</evidence>
<dbReference type="EMBL" id="BGPR01013761">
    <property type="protein sequence ID" value="GBN62089.1"/>
    <property type="molecule type" value="Genomic_DNA"/>
</dbReference>
<keyword evidence="2" id="KW-1185">Reference proteome</keyword>
<protein>
    <submittedName>
        <fullName evidence="1">Uncharacterized protein</fullName>
    </submittedName>
</protein>